<feature type="repeat" description="ANK" evidence="3">
    <location>
        <begin position="139"/>
        <end position="171"/>
    </location>
</feature>
<dbReference type="PROSITE" id="PS50088">
    <property type="entry name" value="ANK_REPEAT"/>
    <property type="match status" value="4"/>
</dbReference>
<evidence type="ECO:0000256" key="4">
    <source>
        <dbReference type="SAM" id="MobiDB-lite"/>
    </source>
</evidence>
<reference evidence="5 6" key="1">
    <citation type="journal article" date="2015" name="Genome Biol. Evol.">
        <title>Comparative Genomics of a Bacterivorous Green Alga Reveals Evolutionary Causalities and Consequences of Phago-Mixotrophic Mode of Nutrition.</title>
        <authorList>
            <person name="Burns J.A."/>
            <person name="Paasch A."/>
            <person name="Narechania A."/>
            <person name="Kim E."/>
        </authorList>
    </citation>
    <scope>NUCLEOTIDE SEQUENCE [LARGE SCALE GENOMIC DNA]</scope>
    <source>
        <strain evidence="5 6">PLY_AMNH</strain>
    </source>
</reference>
<dbReference type="SUPFAM" id="SSF48403">
    <property type="entry name" value="Ankyrin repeat"/>
    <property type="match status" value="1"/>
</dbReference>
<keyword evidence="2 3" id="KW-0040">ANK repeat</keyword>
<feature type="region of interest" description="Disordered" evidence="4">
    <location>
        <begin position="1"/>
        <end position="56"/>
    </location>
</feature>
<protein>
    <submittedName>
        <fullName evidence="5">Uncharacterized protein</fullName>
    </submittedName>
</protein>
<dbReference type="InterPro" id="IPR036770">
    <property type="entry name" value="Ankyrin_rpt-contain_sf"/>
</dbReference>
<dbReference type="Proteomes" id="UP001190700">
    <property type="component" value="Unassembled WGS sequence"/>
</dbReference>
<sequence length="392" mass="42740">MASRSSQQYSRGRSFGRDNGRKATSKRGTASGISFESQNDREYKRPKHGMAPKHGAEPGTFGILKVRLEKVVSRITPLLRAVVEEQAEAVSQLLCTGVCLEARDANGNTALFWAVMHGDLVITLELLQSGANPTSATQDNWSVLHQALRDNHGEMACLLIEYGANEDAKGNEARDDDGRTALYVASAGGKNGIVKLLLDNGADAQARDNKGGTPLKAAAAGGHRDVVESLLEAGASHDWSDLLWEAAAGQHVEVVEVILEKTKDNDGAEECVAMLEEAVDHGRADVVKCLIRASIEQIYAHRFDIIRGIIVSAAASGQVELVQHFVSYAGTRYSRHSLYLILDRAFVEAAHHKQREVVQFLGNASTYQRPDYQERENVGSWVLMKLAERPVS</sequence>
<keyword evidence="6" id="KW-1185">Reference proteome</keyword>
<feature type="compositionally biased region" description="Low complexity" evidence="4">
    <location>
        <begin position="1"/>
        <end position="13"/>
    </location>
</feature>
<name>A0AAE0GMS5_9CHLO</name>
<organism evidence="5 6">
    <name type="scientific">Cymbomonas tetramitiformis</name>
    <dbReference type="NCBI Taxonomy" id="36881"/>
    <lineage>
        <taxon>Eukaryota</taxon>
        <taxon>Viridiplantae</taxon>
        <taxon>Chlorophyta</taxon>
        <taxon>Pyramimonadophyceae</taxon>
        <taxon>Pyramimonadales</taxon>
        <taxon>Pyramimonadaceae</taxon>
        <taxon>Cymbomonas</taxon>
    </lineage>
</organism>
<keyword evidence="1" id="KW-0677">Repeat</keyword>
<dbReference type="InterPro" id="IPR002110">
    <property type="entry name" value="Ankyrin_rpt"/>
</dbReference>
<comment type="caution">
    <text evidence="5">The sequence shown here is derived from an EMBL/GenBank/DDBJ whole genome shotgun (WGS) entry which is preliminary data.</text>
</comment>
<evidence type="ECO:0000256" key="3">
    <source>
        <dbReference type="PROSITE-ProRule" id="PRU00023"/>
    </source>
</evidence>
<evidence type="ECO:0000256" key="2">
    <source>
        <dbReference type="ARBA" id="ARBA00023043"/>
    </source>
</evidence>
<feature type="repeat" description="ANK" evidence="3">
    <location>
        <begin position="177"/>
        <end position="209"/>
    </location>
</feature>
<dbReference type="PROSITE" id="PS50297">
    <property type="entry name" value="ANK_REP_REGION"/>
    <property type="match status" value="3"/>
</dbReference>
<dbReference type="Gene3D" id="1.25.40.20">
    <property type="entry name" value="Ankyrin repeat-containing domain"/>
    <property type="match status" value="3"/>
</dbReference>
<dbReference type="PANTHER" id="PTHR24126:SF14">
    <property type="entry name" value="ANK_REP_REGION DOMAIN-CONTAINING PROTEIN"/>
    <property type="match status" value="1"/>
</dbReference>
<dbReference type="AlphaFoldDB" id="A0AAE0GMS5"/>
<feature type="repeat" description="ANK" evidence="3">
    <location>
        <begin position="210"/>
        <end position="242"/>
    </location>
</feature>
<proteinExistence type="predicted"/>
<dbReference type="EMBL" id="LGRX02004049">
    <property type="protein sequence ID" value="KAK3281069.1"/>
    <property type="molecule type" value="Genomic_DNA"/>
</dbReference>
<evidence type="ECO:0000313" key="5">
    <source>
        <dbReference type="EMBL" id="KAK3281069.1"/>
    </source>
</evidence>
<feature type="repeat" description="ANK" evidence="3">
    <location>
        <begin position="106"/>
        <end position="138"/>
    </location>
</feature>
<gene>
    <name evidence="5" type="ORF">CYMTET_11122</name>
</gene>
<evidence type="ECO:0000256" key="1">
    <source>
        <dbReference type="ARBA" id="ARBA00022737"/>
    </source>
</evidence>
<feature type="compositionally biased region" description="Polar residues" evidence="4">
    <location>
        <begin position="26"/>
        <end position="37"/>
    </location>
</feature>
<dbReference type="Pfam" id="PF12796">
    <property type="entry name" value="Ank_2"/>
    <property type="match status" value="2"/>
</dbReference>
<dbReference type="SMART" id="SM00248">
    <property type="entry name" value="ANK"/>
    <property type="match status" value="6"/>
</dbReference>
<evidence type="ECO:0000313" key="6">
    <source>
        <dbReference type="Proteomes" id="UP001190700"/>
    </source>
</evidence>
<dbReference type="PANTHER" id="PTHR24126">
    <property type="entry name" value="ANKYRIN REPEAT, PH AND SEC7 DOMAIN CONTAINING PROTEIN SECG-RELATED"/>
    <property type="match status" value="1"/>
</dbReference>
<dbReference type="PRINTS" id="PR01415">
    <property type="entry name" value="ANKYRIN"/>
</dbReference>
<accession>A0AAE0GMS5</accession>